<reference evidence="1 2" key="1">
    <citation type="submission" date="2023-12" db="EMBL/GenBank/DDBJ databases">
        <title>Genomic sequences of Capnocytophaga and Parvimonas strains.</title>
        <authorList>
            <person name="Watt R.M."/>
            <person name="Wang M."/>
            <person name="Yang T."/>
            <person name="Tong W.M."/>
        </authorList>
    </citation>
    <scope>NUCLEOTIDE SEQUENCE [LARGE SCALE GENOMIC DNA]</scope>
    <source>
        <strain evidence="1 2">CCUG 13096</strain>
    </source>
</reference>
<evidence type="ECO:0008006" key="3">
    <source>
        <dbReference type="Google" id="ProtNLM"/>
    </source>
</evidence>
<comment type="caution">
    <text evidence="1">The sequence shown here is derived from an EMBL/GenBank/DDBJ whole genome shotgun (WGS) entry which is preliminary data.</text>
</comment>
<name>A0ABU5Z9F8_9FLAO</name>
<proteinExistence type="predicted"/>
<gene>
    <name evidence="1" type="ORF">VJJ08_09840</name>
</gene>
<evidence type="ECO:0000313" key="2">
    <source>
        <dbReference type="Proteomes" id="UP001311730"/>
    </source>
</evidence>
<protein>
    <recommendedName>
        <fullName evidence="3">DUF2004 domain-containing protein</fullName>
    </recommendedName>
</protein>
<keyword evidence="2" id="KW-1185">Reference proteome</keyword>
<dbReference type="EMBL" id="JAYKBW010000011">
    <property type="protein sequence ID" value="MEB3075595.1"/>
    <property type="molecule type" value="Genomic_DNA"/>
</dbReference>
<sequence length="164" mass="19378">MATKLIHPYFGALDTSSVEGLIEGDSYDVLWEQEIPYKDSIVWVSFWFSKGDDLLKERLDAFESFIKNLSKREEEARKALIQYLKEHPDYFNHFKEKTKEAPHDIETFISELELDIIDLWYPQEEEADVDMYFAPYYGEEVEKEEVISVQFALSGEILSIDWDE</sequence>
<dbReference type="RefSeq" id="WP_323983769.1">
    <property type="nucleotide sequence ID" value="NZ_JAYKBW010000011.1"/>
</dbReference>
<accession>A0ABU5Z9F8</accession>
<dbReference type="Proteomes" id="UP001311730">
    <property type="component" value="Unassembled WGS sequence"/>
</dbReference>
<organism evidence="1 2">
    <name type="scientific">Capnocytophaga gingivalis</name>
    <dbReference type="NCBI Taxonomy" id="1017"/>
    <lineage>
        <taxon>Bacteria</taxon>
        <taxon>Pseudomonadati</taxon>
        <taxon>Bacteroidota</taxon>
        <taxon>Flavobacteriia</taxon>
        <taxon>Flavobacteriales</taxon>
        <taxon>Flavobacteriaceae</taxon>
        <taxon>Capnocytophaga</taxon>
    </lineage>
</organism>
<evidence type="ECO:0000313" key="1">
    <source>
        <dbReference type="EMBL" id="MEB3075595.1"/>
    </source>
</evidence>